<sequence length="104" mass="11506">GCHSISISPIETVPSNSSQDWMGPSSYTLGHSQDDILKALSEICGGDGDRKEKSRNSGPGDSIYHSSICYSKRWTVLNGRIQDDPWDSLKDPRLRGSHLWVPHP</sequence>
<gene>
    <name evidence="2" type="primary">pol</name>
</gene>
<reference evidence="2" key="1">
    <citation type="submission" date="2005-08" db="EMBL/GenBank/DDBJ databases">
        <title>Genomic Diversity of HIV-1 subtypes in Northern Kenya.</title>
        <authorList>
            <person name="Khamadi S.A."/>
            <person name="Ochieng W."/>
            <person name="Lihana R.W."/>
            <person name="Kiptoo M.K."/>
            <person name="Kinyua J.G."/>
            <person name="Lagat N."/>
            <person name="Muriuki J."/>
            <person name="Mwangi J."/>
            <person name="Pelle R."/>
            <person name="Muigai A."/>
            <person name="Carter J."/>
            <person name="Yamada R."/>
            <person name="Mpoke S."/>
        </authorList>
    </citation>
    <scope>NUCLEOTIDE SEQUENCE</scope>
    <source>
        <strain evidence="2">MYDH002</strain>
    </source>
</reference>
<organismHost>
    <name type="scientific">Homo sapiens</name>
    <name type="common">Human</name>
    <dbReference type="NCBI Taxonomy" id="9606"/>
</organismHost>
<evidence type="ECO:0000256" key="1">
    <source>
        <dbReference type="SAM" id="MobiDB-lite"/>
    </source>
</evidence>
<name>Q3S7R9_HV1</name>
<protein>
    <submittedName>
        <fullName evidence="2">Pol protein</fullName>
    </submittedName>
</protein>
<accession>Q3S7R9</accession>
<proteinExistence type="predicted"/>
<feature type="non-terminal residue" evidence="2">
    <location>
        <position position="104"/>
    </location>
</feature>
<dbReference type="EMBL" id="DQ155061">
    <property type="protein sequence ID" value="AAZ91587.1"/>
    <property type="molecule type" value="Genomic_DNA"/>
</dbReference>
<evidence type="ECO:0000313" key="2">
    <source>
        <dbReference type="EMBL" id="AAZ91587.1"/>
    </source>
</evidence>
<feature type="region of interest" description="Disordered" evidence="1">
    <location>
        <begin position="1"/>
        <end position="25"/>
    </location>
</feature>
<feature type="non-terminal residue" evidence="2">
    <location>
        <position position="1"/>
    </location>
</feature>
<organism evidence="2">
    <name type="scientific">Human immunodeficiency virus type 1</name>
    <name type="common">HIV-1</name>
    <dbReference type="NCBI Taxonomy" id="11676"/>
    <lineage>
        <taxon>Viruses</taxon>
        <taxon>Riboviria</taxon>
        <taxon>Pararnavirae</taxon>
        <taxon>Artverviricota</taxon>
        <taxon>Revtraviricetes</taxon>
        <taxon>Ortervirales</taxon>
        <taxon>Retroviridae</taxon>
        <taxon>Orthoretrovirinae</taxon>
        <taxon>Lentivirus</taxon>
        <taxon>Lentivirus humimdef1</taxon>
    </lineage>
</organism>